<evidence type="ECO:0008006" key="2">
    <source>
        <dbReference type="Google" id="ProtNLM"/>
    </source>
</evidence>
<reference evidence="1" key="1">
    <citation type="submission" date="2018-05" db="EMBL/GenBank/DDBJ databases">
        <authorList>
            <person name="Lanie J.A."/>
            <person name="Ng W.-L."/>
            <person name="Kazmierczak K.M."/>
            <person name="Andrzejewski T.M."/>
            <person name="Davidsen T.M."/>
            <person name="Wayne K.J."/>
            <person name="Tettelin H."/>
            <person name="Glass J.I."/>
            <person name="Rusch D."/>
            <person name="Podicherti R."/>
            <person name="Tsui H.-C.T."/>
            <person name="Winkler M.E."/>
        </authorList>
    </citation>
    <scope>NUCLEOTIDE SEQUENCE</scope>
</reference>
<accession>A0A381SL83</accession>
<dbReference type="InterPro" id="IPR016181">
    <property type="entry name" value="Acyl_CoA_acyltransferase"/>
</dbReference>
<organism evidence="1">
    <name type="scientific">marine metagenome</name>
    <dbReference type="NCBI Taxonomy" id="408172"/>
    <lineage>
        <taxon>unclassified sequences</taxon>
        <taxon>metagenomes</taxon>
        <taxon>ecological metagenomes</taxon>
    </lineage>
</organism>
<dbReference type="Gene3D" id="3.40.630.30">
    <property type="match status" value="1"/>
</dbReference>
<sequence length="199" mass="23435">MGPMEYHIRQYSLQQGALEIQYIEEYFGEFPRRKTATEVIQRLDGRDHQILMAEAPLPNDPATVVPVSYKVAHELRLEESEPKLIDLVVRLTSCLDFSERKILYSWIGATRRDWRGQGHFRALSEEQEVWALDNGFDEIVVKTKNQFYSMRSVLDSLEFNVIKYEINKQNNCESKVYLSKRLAREVLKRHQSRRSIVRA</sequence>
<gene>
    <name evidence="1" type="ORF">METZ01_LOCUS57600</name>
</gene>
<name>A0A381SL83_9ZZZZ</name>
<dbReference type="AlphaFoldDB" id="A0A381SL83"/>
<dbReference type="SUPFAM" id="SSF55729">
    <property type="entry name" value="Acyl-CoA N-acyltransferases (Nat)"/>
    <property type="match status" value="1"/>
</dbReference>
<dbReference type="EMBL" id="UINC01003259">
    <property type="protein sequence ID" value="SVA04746.1"/>
    <property type="molecule type" value="Genomic_DNA"/>
</dbReference>
<proteinExistence type="predicted"/>
<protein>
    <recommendedName>
        <fullName evidence="2">N-acetyltransferase domain-containing protein</fullName>
    </recommendedName>
</protein>
<evidence type="ECO:0000313" key="1">
    <source>
        <dbReference type="EMBL" id="SVA04746.1"/>
    </source>
</evidence>